<dbReference type="InterPro" id="IPR014721">
    <property type="entry name" value="Ribsml_uS5_D2-typ_fold_subgr"/>
</dbReference>
<keyword evidence="2" id="KW-0378">Hydrolase</keyword>
<dbReference type="InterPro" id="IPR027065">
    <property type="entry name" value="Lon_Prtase"/>
</dbReference>
<dbReference type="Gene3D" id="1.10.8.60">
    <property type="match status" value="1"/>
</dbReference>
<dbReference type="PROSITE" id="PS51786">
    <property type="entry name" value="LON_PROTEOLYTIC"/>
    <property type="match status" value="1"/>
</dbReference>
<proteinExistence type="inferred from homology"/>
<dbReference type="InterPro" id="IPR008269">
    <property type="entry name" value="Lon_proteolytic"/>
</dbReference>
<dbReference type="GO" id="GO:0004252">
    <property type="term" value="F:serine-type endopeptidase activity"/>
    <property type="evidence" value="ECO:0007669"/>
    <property type="project" value="UniProtKB-UniRule"/>
</dbReference>
<dbReference type="STRING" id="158190.SpiGrapes_2057"/>
<dbReference type="Gene3D" id="3.40.50.300">
    <property type="entry name" value="P-loop containing nucleotide triphosphate hydrolases"/>
    <property type="match status" value="1"/>
</dbReference>
<organism evidence="4 5">
    <name type="scientific">Sphaerochaeta pleomorpha (strain ATCC BAA-1885 / DSM 22778 / Grapes)</name>
    <dbReference type="NCBI Taxonomy" id="158190"/>
    <lineage>
        <taxon>Bacteria</taxon>
        <taxon>Pseudomonadati</taxon>
        <taxon>Spirochaetota</taxon>
        <taxon>Spirochaetia</taxon>
        <taxon>Spirochaetales</taxon>
        <taxon>Sphaerochaetaceae</taxon>
        <taxon>Sphaerochaeta</taxon>
    </lineage>
</organism>
<dbReference type="InterPro" id="IPR046843">
    <property type="entry name" value="LonB_AAA-LID"/>
</dbReference>
<dbReference type="SUPFAM" id="SSF54211">
    <property type="entry name" value="Ribosomal protein S5 domain 2-like"/>
    <property type="match status" value="1"/>
</dbReference>
<keyword evidence="1 2" id="KW-0645">Protease</keyword>
<protein>
    <recommendedName>
        <fullName evidence="2">endopeptidase La</fullName>
        <ecNumber evidence="2">3.4.21.53</ecNumber>
    </recommendedName>
</protein>
<dbReference type="GO" id="GO:0004176">
    <property type="term" value="F:ATP-dependent peptidase activity"/>
    <property type="evidence" value="ECO:0007669"/>
    <property type="project" value="UniProtKB-UniRule"/>
</dbReference>
<dbReference type="Gene3D" id="3.30.230.10">
    <property type="match status" value="1"/>
</dbReference>
<dbReference type="InterPro" id="IPR046844">
    <property type="entry name" value="Lon-like_helical"/>
</dbReference>
<name>G8QQZ6_SPHPG</name>
<dbReference type="EC" id="3.4.21.53" evidence="2"/>
<accession>G8QQZ6</accession>
<evidence type="ECO:0000256" key="2">
    <source>
        <dbReference type="PROSITE-ProRule" id="PRU01122"/>
    </source>
</evidence>
<feature type="active site" evidence="2">
    <location>
        <position position="536"/>
    </location>
</feature>
<dbReference type="Pfam" id="PF20436">
    <property type="entry name" value="LonB_AAA-LID"/>
    <property type="match status" value="1"/>
</dbReference>
<dbReference type="AlphaFoldDB" id="G8QQZ6"/>
<keyword evidence="2" id="KW-0720">Serine protease</keyword>
<dbReference type="GO" id="GO:0006508">
    <property type="term" value="P:proteolysis"/>
    <property type="evidence" value="ECO:0007669"/>
    <property type="project" value="UniProtKB-KW"/>
</dbReference>
<dbReference type="RefSeq" id="WP_014270685.1">
    <property type="nucleotide sequence ID" value="NC_016633.1"/>
</dbReference>
<feature type="domain" description="Lon proteolytic" evidence="3">
    <location>
        <begin position="446"/>
        <end position="641"/>
    </location>
</feature>
<comment type="catalytic activity">
    <reaction evidence="2">
        <text>Hydrolysis of proteins in presence of ATP.</text>
        <dbReference type="EC" id="3.4.21.53"/>
    </reaction>
</comment>
<dbReference type="Pfam" id="PF20437">
    <property type="entry name" value="LonC_helical"/>
    <property type="match status" value="1"/>
</dbReference>
<dbReference type="eggNOG" id="COG1067">
    <property type="taxonomic scope" value="Bacteria"/>
</dbReference>
<dbReference type="KEGG" id="sgp:SpiGrapes_2057"/>
<comment type="similarity">
    <text evidence="2">Belongs to the peptidase S16 family.</text>
</comment>
<sequence>MTAMVTTVKELPYEEACFDFDLEMIHECRKNVSDEGIIGQPRAIRSLAMGFALEKAGYNIFVSGNTGSGRLEAVKQMAEKARMDISHVKDIAYVCNFTQSDSPLALTFSPGKGQEFADAMEIFSRKLVQLAVEKTNFLEASSKLVESLEKQFQDKQIVVFLKHLKDDLIRQEPRINTLNEEKILKDPITGRYRVNLLVNHADTTLRPLVIESHPTFSNLFGSVDAHQSNYHLALHAGSLLEAAGGFIVINAEELLAETGLWDALKRYLDSNALALEGKCFPKGEMRSGGIRPQMAPISVKVILIGSEDTFDTLTEHDERFLGLFKISAQFDYSMAATAENIAKTISVLTRYAEKNNLLPLSDDALSQMLRYSAWFSESRNELATQFSQLFDVLIEADYWARAAGKDSIDGAMILKANDERSYISGISESRINDEILNGEMIISLTGSKTGVVNGLAVMDRGAASFGTPTVISATVAPGNEGIVNIEHEAGLSGEIHDKGLLILEGYLRKHYARTFPLSIYAGIAFEQSYAEVDGDSASSSELYALLSAIGELPIRQEIAVTGSVNQMGMIQPVGGINEKIEGFFRTCQATGLTGKQGVIIPYQNVKNLILPYEILDAIKNHTFHIYPIKTIDEGMQVLSGRPPGKRNTKGNFTPDNFNYSIEDRLRKMYQAVVATRG</sequence>
<dbReference type="PANTHER" id="PTHR10046">
    <property type="entry name" value="ATP DEPENDENT LON PROTEASE FAMILY MEMBER"/>
    <property type="match status" value="1"/>
</dbReference>
<gene>
    <name evidence="4" type="ordered locus">SpiGrapes_2057</name>
</gene>
<evidence type="ECO:0000259" key="3">
    <source>
        <dbReference type="PROSITE" id="PS51786"/>
    </source>
</evidence>
<dbReference type="Pfam" id="PF05362">
    <property type="entry name" value="Lon_C"/>
    <property type="match status" value="1"/>
</dbReference>
<dbReference type="Proteomes" id="UP000005632">
    <property type="component" value="Chromosome"/>
</dbReference>
<dbReference type="HOGENOM" id="CLU_014785_0_1_12"/>
<evidence type="ECO:0000313" key="5">
    <source>
        <dbReference type="Proteomes" id="UP000005632"/>
    </source>
</evidence>
<dbReference type="InterPro" id="IPR027417">
    <property type="entry name" value="P-loop_NTPase"/>
</dbReference>
<evidence type="ECO:0000313" key="4">
    <source>
        <dbReference type="EMBL" id="AEV29844.1"/>
    </source>
</evidence>
<dbReference type="GO" id="GO:0030163">
    <property type="term" value="P:protein catabolic process"/>
    <property type="evidence" value="ECO:0007669"/>
    <property type="project" value="InterPro"/>
</dbReference>
<dbReference type="OrthoDB" id="9758568at2"/>
<dbReference type="Pfam" id="PF13654">
    <property type="entry name" value="AAA_32"/>
    <property type="match status" value="1"/>
</dbReference>
<dbReference type="InterPro" id="IPR041699">
    <property type="entry name" value="AAA_32"/>
</dbReference>
<feature type="active site" evidence="2">
    <location>
        <position position="579"/>
    </location>
</feature>
<dbReference type="MEROPS" id="S16.A10"/>
<keyword evidence="5" id="KW-1185">Reference proteome</keyword>
<reference evidence="4 5" key="1">
    <citation type="submission" date="2011-11" db="EMBL/GenBank/DDBJ databases">
        <title>Complete sequence of Spirochaeta sp. grapes.</title>
        <authorList>
            <consortium name="US DOE Joint Genome Institute"/>
            <person name="Lucas S."/>
            <person name="Han J."/>
            <person name="Lapidus A."/>
            <person name="Cheng J.-F."/>
            <person name="Goodwin L."/>
            <person name="Pitluck S."/>
            <person name="Peters L."/>
            <person name="Ovchinnikova G."/>
            <person name="Munk A.C."/>
            <person name="Detter J.C."/>
            <person name="Han C."/>
            <person name="Tapia R."/>
            <person name="Land M."/>
            <person name="Hauser L."/>
            <person name="Kyrpides N."/>
            <person name="Ivanova N."/>
            <person name="Pagani I."/>
            <person name="Ritalahtilisa K."/>
            <person name="Loeffler F."/>
            <person name="Woyke T."/>
        </authorList>
    </citation>
    <scope>NUCLEOTIDE SEQUENCE [LARGE SCALE GENOMIC DNA]</scope>
    <source>
        <strain evidence="5">ATCC BAA-1885 / DSM 22778 / Grapes</strain>
    </source>
</reference>
<dbReference type="EMBL" id="CP003155">
    <property type="protein sequence ID" value="AEV29844.1"/>
    <property type="molecule type" value="Genomic_DNA"/>
</dbReference>
<dbReference type="GO" id="GO:0005524">
    <property type="term" value="F:ATP binding"/>
    <property type="evidence" value="ECO:0007669"/>
    <property type="project" value="InterPro"/>
</dbReference>
<evidence type="ECO:0000256" key="1">
    <source>
        <dbReference type="ARBA" id="ARBA00022670"/>
    </source>
</evidence>
<dbReference type="InterPro" id="IPR020568">
    <property type="entry name" value="Ribosomal_Su5_D2-typ_SF"/>
</dbReference>
<dbReference type="PRINTS" id="PR00830">
    <property type="entry name" value="ENDOLAPTASE"/>
</dbReference>